<evidence type="ECO:0000256" key="5">
    <source>
        <dbReference type="ARBA" id="ARBA00022692"/>
    </source>
</evidence>
<keyword evidence="6 8" id="KW-1133">Transmembrane helix</keyword>
<accession>A0A8X8ZR91</accession>
<reference evidence="9" key="1">
    <citation type="submission" date="2018-01" db="EMBL/GenBank/DDBJ databases">
        <authorList>
            <person name="Mao J.F."/>
        </authorList>
    </citation>
    <scope>NUCLEOTIDE SEQUENCE</scope>
    <source>
        <strain evidence="9">Huo1</strain>
        <tissue evidence="9">Leaf</tissue>
    </source>
</reference>
<dbReference type="EMBL" id="PNBA02000009">
    <property type="protein sequence ID" value="KAG6413998.1"/>
    <property type="molecule type" value="Genomic_DNA"/>
</dbReference>
<dbReference type="InterPro" id="IPR018227">
    <property type="entry name" value="Amino_acid_transport_2"/>
</dbReference>
<keyword evidence="7 8" id="KW-0472">Membrane</keyword>
<feature type="transmembrane region" description="Helical" evidence="8">
    <location>
        <begin position="231"/>
        <end position="249"/>
    </location>
</feature>
<comment type="caution">
    <text evidence="9">The sequence shown here is derived from an EMBL/GenBank/DDBJ whole genome shotgun (WGS) entry which is preliminary data.</text>
</comment>
<dbReference type="GO" id="GO:0003333">
    <property type="term" value="P:amino acid transmembrane transport"/>
    <property type="evidence" value="ECO:0007669"/>
    <property type="project" value="InterPro"/>
</dbReference>
<dbReference type="PANTHER" id="PTHR32195:SF26">
    <property type="entry name" value="TRYPTOPHAN OR TYROSINE TRANSPORTER PROTEIN"/>
    <property type="match status" value="1"/>
</dbReference>
<dbReference type="PANTHER" id="PTHR32195">
    <property type="entry name" value="OS07G0662800 PROTEIN"/>
    <property type="match status" value="1"/>
</dbReference>
<name>A0A8X8ZR91_SALSN</name>
<evidence type="ECO:0000256" key="2">
    <source>
        <dbReference type="ARBA" id="ARBA00022448"/>
    </source>
</evidence>
<proteinExistence type="predicted"/>
<feature type="transmembrane region" description="Helical" evidence="8">
    <location>
        <begin position="173"/>
        <end position="194"/>
    </location>
</feature>
<feature type="transmembrane region" description="Helical" evidence="8">
    <location>
        <begin position="135"/>
        <end position="153"/>
    </location>
</feature>
<reference evidence="9" key="2">
    <citation type="submission" date="2020-08" db="EMBL/GenBank/DDBJ databases">
        <title>Plant Genome Project.</title>
        <authorList>
            <person name="Zhang R.-G."/>
        </authorList>
    </citation>
    <scope>NUCLEOTIDE SEQUENCE</scope>
    <source>
        <strain evidence="9">Huo1</strain>
        <tissue evidence="9">Leaf</tissue>
    </source>
</reference>
<feature type="transmembrane region" description="Helical" evidence="8">
    <location>
        <begin position="270"/>
        <end position="289"/>
    </location>
</feature>
<organism evidence="9">
    <name type="scientific">Salvia splendens</name>
    <name type="common">Scarlet sage</name>
    <dbReference type="NCBI Taxonomy" id="180675"/>
    <lineage>
        <taxon>Eukaryota</taxon>
        <taxon>Viridiplantae</taxon>
        <taxon>Streptophyta</taxon>
        <taxon>Embryophyta</taxon>
        <taxon>Tracheophyta</taxon>
        <taxon>Spermatophyta</taxon>
        <taxon>Magnoliopsida</taxon>
        <taxon>eudicotyledons</taxon>
        <taxon>Gunneridae</taxon>
        <taxon>Pentapetalae</taxon>
        <taxon>asterids</taxon>
        <taxon>lamiids</taxon>
        <taxon>Lamiales</taxon>
        <taxon>Lamiaceae</taxon>
        <taxon>Nepetoideae</taxon>
        <taxon>Mentheae</taxon>
        <taxon>Salviinae</taxon>
        <taxon>Salvia</taxon>
        <taxon>Salvia subgen. Calosphace</taxon>
        <taxon>core Calosphace</taxon>
    </lineage>
</organism>
<dbReference type="AlphaFoldDB" id="A0A8X8ZR91"/>
<comment type="subcellular location">
    <subcellularLocation>
        <location evidence="1">Cell inner membrane</location>
        <topology evidence="1">Multi-pass membrane protein</topology>
    </subcellularLocation>
</comment>
<protein>
    <recommendedName>
        <fullName evidence="11">Tyrosine-specific transport protein</fullName>
    </recommendedName>
</protein>
<dbReference type="GO" id="GO:0005886">
    <property type="term" value="C:plasma membrane"/>
    <property type="evidence" value="ECO:0007669"/>
    <property type="project" value="UniProtKB-SubCell"/>
</dbReference>
<evidence type="ECO:0000256" key="4">
    <source>
        <dbReference type="ARBA" id="ARBA00022519"/>
    </source>
</evidence>
<evidence type="ECO:0000256" key="6">
    <source>
        <dbReference type="ARBA" id="ARBA00022989"/>
    </source>
</evidence>
<dbReference type="Pfam" id="PF03222">
    <property type="entry name" value="Trp_Tyr_perm"/>
    <property type="match status" value="1"/>
</dbReference>
<keyword evidence="10" id="KW-1185">Reference proteome</keyword>
<evidence type="ECO:0000313" key="9">
    <source>
        <dbReference type="EMBL" id="KAG6413998.1"/>
    </source>
</evidence>
<evidence type="ECO:0000313" key="10">
    <source>
        <dbReference type="Proteomes" id="UP000298416"/>
    </source>
</evidence>
<evidence type="ECO:0000256" key="8">
    <source>
        <dbReference type="SAM" id="Phobius"/>
    </source>
</evidence>
<keyword evidence="4" id="KW-0997">Cell inner membrane</keyword>
<keyword evidence="2" id="KW-0813">Transport</keyword>
<gene>
    <name evidence="9" type="ORF">SASPL_126714</name>
</gene>
<sequence length="291" mass="31429">MEVRRPPHPHQKEHKLSTLINPRRSQSSSVSLTTMLSSFSASSLANIRKSSFLLGNPTHITKIKNPPFSVGISGAPNFTHLFIDSSPRASVKCFSQQEKQQLLQQDDEEVHEFQRLFSNLNQATLKREPGSLSSSIFLVAGTTVTTGLLIAEVNVNMMRELGSGGVSLPIVDVFSVLAIATSYIGFVLGLSDFLADLSGFAETREYVLTLVPPLILSLLDPEIFFKALDFAGTYGVLVLFGVLPAAMSWSDRYSGSSETPTLVPGGKGKVTLSLVMAGSALVILTDNFGQH</sequence>
<keyword evidence="3" id="KW-1003">Cell membrane</keyword>
<dbReference type="Proteomes" id="UP000298416">
    <property type="component" value="Unassembled WGS sequence"/>
</dbReference>
<evidence type="ECO:0000256" key="1">
    <source>
        <dbReference type="ARBA" id="ARBA00004429"/>
    </source>
</evidence>
<evidence type="ECO:0000256" key="3">
    <source>
        <dbReference type="ARBA" id="ARBA00022475"/>
    </source>
</evidence>
<evidence type="ECO:0000256" key="7">
    <source>
        <dbReference type="ARBA" id="ARBA00023136"/>
    </source>
</evidence>
<evidence type="ECO:0008006" key="11">
    <source>
        <dbReference type="Google" id="ProtNLM"/>
    </source>
</evidence>
<keyword evidence="5 8" id="KW-0812">Transmembrane</keyword>